<dbReference type="InterPro" id="IPR005312">
    <property type="entry name" value="DUF1759"/>
</dbReference>
<dbReference type="InterPro" id="IPR008737">
    <property type="entry name" value="DUF1758"/>
</dbReference>
<evidence type="ECO:0000313" key="3">
    <source>
        <dbReference type="EMBL" id="EYC15276.1"/>
    </source>
</evidence>
<dbReference type="Proteomes" id="UP000024635">
    <property type="component" value="Unassembled WGS sequence"/>
</dbReference>
<dbReference type="InterPro" id="IPR021109">
    <property type="entry name" value="Peptidase_aspartic_dom_sf"/>
</dbReference>
<feature type="region of interest" description="Disordered" evidence="1">
    <location>
        <begin position="492"/>
        <end position="613"/>
    </location>
</feature>
<feature type="compositionally biased region" description="Polar residues" evidence="1">
    <location>
        <begin position="554"/>
        <end position="569"/>
    </location>
</feature>
<reference evidence="4" key="1">
    <citation type="journal article" date="2015" name="Nat. Genet.">
        <title>The genome and transcriptome of the zoonotic hookworm Ancylostoma ceylanicum identify infection-specific gene families.</title>
        <authorList>
            <person name="Schwarz E.M."/>
            <person name="Hu Y."/>
            <person name="Antoshechkin I."/>
            <person name="Miller M.M."/>
            <person name="Sternberg P.W."/>
            <person name="Aroian R.V."/>
        </authorList>
    </citation>
    <scope>NUCLEOTIDE SEQUENCE</scope>
    <source>
        <strain evidence="4">HY135</strain>
    </source>
</reference>
<feature type="compositionally biased region" description="Polar residues" evidence="1">
    <location>
        <begin position="596"/>
        <end position="612"/>
    </location>
</feature>
<sequence length="940" mass="106950">MMATIRGCKNQLTRAINNLQRGLNQYDQVPLDSNGIENEPPNTRLRRIAERKIDLIAAKSRLEDLLLELQTKFQAAVDFAQRAPINPDSIPPVEEIDNHWVEHNGEEIEENARKALSVIKATYRQLEVLEASASLEIQYYIGSPHSVPPTTQIRREAAAAPDTPPPGFENTPRRILSSTNVVLNHPQEFSQPQPMHNGSVSSQQIDATMILPSQLQKLEIEPYYGDIARFSEFWCCFDTLVHSNVNIPIAAKFQHLKRALKGDAALVLRGFLTTPENYPRVIKLLHKRYNRPHYARSLIYRQLKDLPHASASANSQRNTLCQIQSLLSQLSTMESSSDAISMLELVRSKFPEKTRHELAKRQHASGTTWNLEQLIEGLEAVVEELEAIDDYQSPLQTTEYHTHSTSLSPRRSRSSSPRFDPEICCFCRSSNHPSYRCRRDMPVRQRRRIVRMFDLCWICFQQGHSSRHCRMQGCQRCGRDHNVLVCDYRNSRRHSPSPFRRSTYAEDDRRQSRTQYRTPRSRYPSRESSYDGQRSRNSSFDSRSSSYDRYRSRTQSNRRLSFDSSNRLSPNPRRVSFADPVRDESSSKHRYRPGSNRDTSQNHSAVINSSSTESEDEYATALACLNASVTSESAPKETSASHKSVLMLISARIFNRYTNLLEDIDILLDSGSQTSFISNSAVKRLGLPTHSPKHLTIVTLGGHSTSEMSTSADVQLVDLNGKTLNFTMNTKERLTAPHNTAPVTKEDALAILSLGIEVNPVRSTVVIPEILLGIDYFWDVVSREPSKVLPSGMVLTHTRFGPIISGTEFFHTAHALTDPPDLDDDHQDVSKLWELDAIGITDNPDPSRDEEESERAVKQFFNTVQEVDGMLFVQFPWKIKHPRLADNKQLAFKRLQSQYKSLQNKPELWASYAKTFEDQIAAGIIEEVEEDVFDPTCDLR</sequence>
<evidence type="ECO:0000256" key="1">
    <source>
        <dbReference type="SAM" id="MobiDB-lite"/>
    </source>
</evidence>
<dbReference type="PANTHER" id="PTHR47331:SF1">
    <property type="entry name" value="GAG-LIKE PROTEIN"/>
    <property type="match status" value="1"/>
</dbReference>
<feature type="compositionally biased region" description="Low complexity" evidence="1">
    <location>
        <begin position="403"/>
        <end position="418"/>
    </location>
</feature>
<evidence type="ECO:0000259" key="2">
    <source>
        <dbReference type="Pfam" id="PF05585"/>
    </source>
</evidence>
<comment type="caution">
    <text evidence="3">The sequence shown here is derived from an EMBL/GenBank/DDBJ whole genome shotgun (WGS) entry which is preliminary data.</text>
</comment>
<organism evidence="3 4">
    <name type="scientific">Ancylostoma ceylanicum</name>
    <dbReference type="NCBI Taxonomy" id="53326"/>
    <lineage>
        <taxon>Eukaryota</taxon>
        <taxon>Metazoa</taxon>
        <taxon>Ecdysozoa</taxon>
        <taxon>Nematoda</taxon>
        <taxon>Chromadorea</taxon>
        <taxon>Rhabditida</taxon>
        <taxon>Rhabditina</taxon>
        <taxon>Rhabditomorpha</taxon>
        <taxon>Strongyloidea</taxon>
        <taxon>Ancylostomatidae</taxon>
        <taxon>Ancylostomatinae</taxon>
        <taxon>Ancylostoma</taxon>
    </lineage>
</organism>
<dbReference type="PANTHER" id="PTHR47331">
    <property type="entry name" value="PHD-TYPE DOMAIN-CONTAINING PROTEIN"/>
    <property type="match status" value="1"/>
</dbReference>
<protein>
    <recommendedName>
        <fullName evidence="2">DUF1758 domain-containing protein</fullName>
    </recommendedName>
</protein>
<dbReference type="OrthoDB" id="5865523at2759"/>
<keyword evidence="4" id="KW-1185">Reference proteome</keyword>
<dbReference type="AlphaFoldDB" id="A0A016UK30"/>
<feature type="region of interest" description="Disordered" evidence="1">
    <location>
        <begin position="398"/>
        <end position="418"/>
    </location>
</feature>
<dbReference type="Pfam" id="PF03564">
    <property type="entry name" value="DUF1759"/>
    <property type="match status" value="1"/>
</dbReference>
<dbReference type="EMBL" id="JARK01001373">
    <property type="protein sequence ID" value="EYC15276.1"/>
    <property type="molecule type" value="Genomic_DNA"/>
</dbReference>
<proteinExistence type="predicted"/>
<name>A0A016UK30_9BILA</name>
<dbReference type="Pfam" id="PF05585">
    <property type="entry name" value="DUF1758"/>
    <property type="match status" value="1"/>
</dbReference>
<feature type="compositionally biased region" description="Low complexity" evidence="1">
    <location>
        <begin position="535"/>
        <end position="545"/>
    </location>
</feature>
<gene>
    <name evidence="3" type="primary">Acey_s0037.g3428</name>
    <name evidence="3" type="ORF">Y032_0037g3428</name>
</gene>
<feature type="domain" description="DUF1758" evidence="2">
    <location>
        <begin position="666"/>
        <end position="806"/>
    </location>
</feature>
<evidence type="ECO:0000313" key="4">
    <source>
        <dbReference type="Proteomes" id="UP000024635"/>
    </source>
</evidence>
<dbReference type="Gene3D" id="2.40.70.10">
    <property type="entry name" value="Acid Proteases"/>
    <property type="match status" value="1"/>
</dbReference>
<accession>A0A016UK30</accession>
<dbReference type="STRING" id="53326.A0A016UK30"/>